<dbReference type="SMART" id="SM00322">
    <property type="entry name" value="KH"/>
    <property type="match status" value="1"/>
</dbReference>
<dbReference type="SUPFAM" id="SSF54211">
    <property type="entry name" value="Ribosomal protein S5 domain 2-like"/>
    <property type="match status" value="2"/>
</dbReference>
<name>A0AAJ6B925_9SPHI</name>
<proteinExistence type="inferred from homology"/>
<dbReference type="InterPro" id="IPR027408">
    <property type="entry name" value="PNPase/RNase_PH_dom_sf"/>
</dbReference>
<keyword evidence="7" id="KW-0479">Metal-binding</keyword>
<feature type="region of interest" description="Disordered" evidence="8">
    <location>
        <begin position="695"/>
        <end position="716"/>
    </location>
</feature>
<comment type="similarity">
    <text evidence="1 7">Belongs to the polyribonucleotide nucleotidyltransferase family.</text>
</comment>
<dbReference type="SUPFAM" id="SSF55666">
    <property type="entry name" value="Ribonuclease PH domain 2-like"/>
    <property type="match status" value="2"/>
</dbReference>
<dbReference type="Gene3D" id="3.30.1370.10">
    <property type="entry name" value="K Homology domain, type 1"/>
    <property type="match status" value="1"/>
</dbReference>
<gene>
    <name evidence="7 10" type="primary">pnp</name>
    <name evidence="10" type="ORF">P0Y49_08055</name>
</gene>
<feature type="binding site" evidence="7">
    <location>
        <position position="490"/>
    </location>
    <ligand>
        <name>Mg(2+)</name>
        <dbReference type="ChEBI" id="CHEBI:18420"/>
    </ligand>
</feature>
<dbReference type="SMART" id="SM00316">
    <property type="entry name" value="S1"/>
    <property type="match status" value="1"/>
</dbReference>
<dbReference type="Pfam" id="PF00575">
    <property type="entry name" value="S1"/>
    <property type="match status" value="1"/>
</dbReference>
<dbReference type="NCBIfam" id="NF008805">
    <property type="entry name" value="PRK11824.1"/>
    <property type="match status" value="1"/>
</dbReference>
<dbReference type="InterPro" id="IPR003029">
    <property type="entry name" value="S1_domain"/>
</dbReference>
<keyword evidence="3 7" id="KW-0808">Transferase</keyword>
<comment type="subcellular location">
    <subcellularLocation>
        <location evidence="7">Cytoplasm</location>
    </subcellularLocation>
</comment>
<dbReference type="GO" id="GO:0006402">
    <property type="term" value="P:mRNA catabolic process"/>
    <property type="evidence" value="ECO:0007669"/>
    <property type="project" value="UniProtKB-UniRule"/>
</dbReference>
<dbReference type="Pfam" id="PF00013">
    <property type="entry name" value="KH_1"/>
    <property type="match status" value="1"/>
</dbReference>
<comment type="cofactor">
    <cofactor evidence="7">
        <name>Mg(2+)</name>
        <dbReference type="ChEBI" id="CHEBI:18420"/>
    </cofactor>
</comment>
<dbReference type="HAMAP" id="MF_01595">
    <property type="entry name" value="PNPase"/>
    <property type="match status" value="1"/>
</dbReference>
<dbReference type="Gene3D" id="2.40.50.140">
    <property type="entry name" value="Nucleic acid-binding proteins"/>
    <property type="match status" value="1"/>
</dbReference>
<dbReference type="PANTHER" id="PTHR11252:SF0">
    <property type="entry name" value="POLYRIBONUCLEOTIDE NUCLEOTIDYLTRANSFERASE 1, MITOCHONDRIAL"/>
    <property type="match status" value="1"/>
</dbReference>
<dbReference type="GO" id="GO:0003723">
    <property type="term" value="F:RNA binding"/>
    <property type="evidence" value="ECO:0007669"/>
    <property type="project" value="UniProtKB-UniRule"/>
</dbReference>
<dbReference type="GO" id="GO:0004654">
    <property type="term" value="F:polyribonucleotide nucleotidyltransferase activity"/>
    <property type="evidence" value="ECO:0007669"/>
    <property type="project" value="UniProtKB-UniRule"/>
</dbReference>
<feature type="binding site" evidence="7">
    <location>
        <position position="496"/>
    </location>
    <ligand>
        <name>Mg(2+)</name>
        <dbReference type="ChEBI" id="CHEBI:18420"/>
    </ligand>
</feature>
<dbReference type="Pfam" id="PF03725">
    <property type="entry name" value="RNase_PH_C"/>
    <property type="match status" value="1"/>
</dbReference>
<evidence type="ECO:0000256" key="4">
    <source>
        <dbReference type="ARBA" id="ARBA00022695"/>
    </source>
</evidence>
<dbReference type="PROSITE" id="PS50084">
    <property type="entry name" value="KH_TYPE_1"/>
    <property type="match status" value="1"/>
</dbReference>
<dbReference type="InterPro" id="IPR036612">
    <property type="entry name" value="KH_dom_type_1_sf"/>
</dbReference>
<dbReference type="InterPro" id="IPR015848">
    <property type="entry name" value="PNPase_PH_RNA-bd_bac/org-type"/>
</dbReference>
<dbReference type="SUPFAM" id="SSF50249">
    <property type="entry name" value="Nucleic acid-binding proteins"/>
    <property type="match status" value="1"/>
</dbReference>
<dbReference type="Gene3D" id="3.30.230.70">
    <property type="entry name" value="GHMP Kinase, N-terminal domain"/>
    <property type="match status" value="2"/>
</dbReference>
<evidence type="ECO:0000256" key="7">
    <source>
        <dbReference type="HAMAP-Rule" id="MF_01595"/>
    </source>
</evidence>
<keyword evidence="4 7" id="KW-0548">Nucleotidyltransferase</keyword>
<dbReference type="GO" id="GO:0005829">
    <property type="term" value="C:cytosol"/>
    <property type="evidence" value="ECO:0007669"/>
    <property type="project" value="TreeGrafter"/>
</dbReference>
<dbReference type="EMBL" id="CP119313">
    <property type="protein sequence ID" value="WEK21091.1"/>
    <property type="molecule type" value="Genomic_DNA"/>
</dbReference>
<reference evidence="10" key="1">
    <citation type="submission" date="2023-03" db="EMBL/GenBank/DDBJ databases">
        <title>Andean soil-derived lignocellulolytic bacterial consortium as a source of novel taxa and putative plastic-active enzymes.</title>
        <authorList>
            <person name="Diaz-Garcia L."/>
            <person name="Chuvochina M."/>
            <person name="Feuerriegel G."/>
            <person name="Bunk B."/>
            <person name="Sproer C."/>
            <person name="Streit W.R."/>
            <person name="Rodriguez L.M."/>
            <person name="Overmann J."/>
            <person name="Jimenez D.J."/>
        </authorList>
    </citation>
    <scope>NUCLEOTIDE SEQUENCE</scope>
    <source>
        <strain evidence="10">MAG 3858</strain>
    </source>
</reference>
<dbReference type="CDD" id="cd11363">
    <property type="entry name" value="RNase_PH_PNPase_1"/>
    <property type="match status" value="1"/>
</dbReference>
<dbReference type="EC" id="2.7.7.8" evidence="7"/>
<evidence type="ECO:0000259" key="9">
    <source>
        <dbReference type="PROSITE" id="PS50126"/>
    </source>
</evidence>
<accession>A0AAJ6B925</accession>
<dbReference type="Pfam" id="PF01138">
    <property type="entry name" value="RNase_PH"/>
    <property type="match status" value="2"/>
</dbReference>
<dbReference type="GO" id="GO:0006396">
    <property type="term" value="P:RNA processing"/>
    <property type="evidence" value="ECO:0007669"/>
    <property type="project" value="InterPro"/>
</dbReference>
<dbReference type="GO" id="GO:0000175">
    <property type="term" value="F:3'-5'-RNA exonuclease activity"/>
    <property type="evidence" value="ECO:0007669"/>
    <property type="project" value="TreeGrafter"/>
</dbReference>
<dbReference type="InterPro" id="IPR020568">
    <property type="entry name" value="Ribosomal_Su5_D2-typ_SF"/>
</dbReference>
<organism evidence="10 11">
    <name type="scientific">Candidatus Pedobacter colombiensis</name>
    <dbReference type="NCBI Taxonomy" id="3121371"/>
    <lineage>
        <taxon>Bacteria</taxon>
        <taxon>Pseudomonadati</taxon>
        <taxon>Bacteroidota</taxon>
        <taxon>Sphingobacteriia</taxon>
        <taxon>Sphingobacteriales</taxon>
        <taxon>Sphingobacteriaceae</taxon>
        <taxon>Pedobacter</taxon>
    </lineage>
</organism>
<keyword evidence="2 7" id="KW-0963">Cytoplasm</keyword>
<dbReference type="PIRSF" id="PIRSF005499">
    <property type="entry name" value="PNPase"/>
    <property type="match status" value="1"/>
</dbReference>
<evidence type="ECO:0000313" key="10">
    <source>
        <dbReference type="EMBL" id="WEK21091.1"/>
    </source>
</evidence>
<evidence type="ECO:0000256" key="6">
    <source>
        <dbReference type="ARBA" id="ARBA00022884"/>
    </source>
</evidence>
<evidence type="ECO:0000256" key="5">
    <source>
        <dbReference type="ARBA" id="ARBA00022842"/>
    </source>
</evidence>
<protein>
    <recommendedName>
        <fullName evidence="7">Polyribonucleotide nucleotidyltransferase</fullName>
        <ecNumber evidence="7">2.7.7.8</ecNumber>
    </recommendedName>
    <alternativeName>
        <fullName evidence="7">Polynucleotide phosphorylase</fullName>
        <shortName evidence="7">PNPase</shortName>
    </alternativeName>
</protein>
<dbReference type="AlphaFoldDB" id="A0AAJ6B925"/>
<dbReference type="NCBIfam" id="TIGR03591">
    <property type="entry name" value="polynuc_phos"/>
    <property type="match status" value="1"/>
</dbReference>
<dbReference type="FunFam" id="3.30.1370.10:FF:000001">
    <property type="entry name" value="Polyribonucleotide nucleotidyltransferase"/>
    <property type="match status" value="1"/>
</dbReference>
<dbReference type="FunFam" id="2.40.50.140:FF:000189">
    <property type="entry name" value="Polyribonucleotide nucleotidyltransferase, putative"/>
    <property type="match status" value="1"/>
</dbReference>
<dbReference type="InterPro" id="IPR036345">
    <property type="entry name" value="ExoRNase_PH_dom2_sf"/>
</dbReference>
<evidence type="ECO:0000256" key="8">
    <source>
        <dbReference type="SAM" id="MobiDB-lite"/>
    </source>
</evidence>
<evidence type="ECO:0000313" key="11">
    <source>
        <dbReference type="Proteomes" id="UP001214530"/>
    </source>
</evidence>
<dbReference type="SUPFAM" id="SSF46915">
    <property type="entry name" value="Polynucleotide phosphorylase/guanosine pentaphosphate synthase (PNPase/GPSI), domain 3"/>
    <property type="match status" value="1"/>
</dbReference>
<dbReference type="FunFam" id="3.30.230.70:FF:000001">
    <property type="entry name" value="Polyribonucleotide nucleotidyltransferase"/>
    <property type="match status" value="1"/>
</dbReference>
<comment type="function">
    <text evidence="7">Involved in mRNA degradation. Catalyzes the phosphorolysis of single-stranded polyribonucleotides processively in the 3'- to 5'-direction.</text>
</comment>
<dbReference type="PANTHER" id="PTHR11252">
    <property type="entry name" value="POLYRIBONUCLEOTIDE NUCLEOTIDYLTRANSFERASE"/>
    <property type="match status" value="1"/>
</dbReference>
<dbReference type="GO" id="GO:0000287">
    <property type="term" value="F:magnesium ion binding"/>
    <property type="evidence" value="ECO:0007669"/>
    <property type="project" value="UniProtKB-UniRule"/>
</dbReference>
<evidence type="ECO:0000256" key="2">
    <source>
        <dbReference type="ARBA" id="ARBA00022490"/>
    </source>
</evidence>
<dbReference type="Proteomes" id="UP001214530">
    <property type="component" value="Chromosome"/>
</dbReference>
<evidence type="ECO:0000256" key="1">
    <source>
        <dbReference type="ARBA" id="ARBA00007404"/>
    </source>
</evidence>
<dbReference type="InterPro" id="IPR004088">
    <property type="entry name" value="KH_dom_type_1"/>
</dbReference>
<keyword evidence="5 7" id="KW-0460">Magnesium</keyword>
<dbReference type="SUPFAM" id="SSF54791">
    <property type="entry name" value="Eukaryotic type KH-domain (KH-domain type I)"/>
    <property type="match status" value="1"/>
</dbReference>
<dbReference type="Pfam" id="PF03726">
    <property type="entry name" value="PNPase"/>
    <property type="match status" value="1"/>
</dbReference>
<sequence>MNVIKKSFDLGDGRTIEIETGKLAKQADGSVVVKMGDTMLLATVVSTVGAKAGVDFLPLSVDYQEKYAAAGRIPGGFLRREARLSDYEVLISRLVDRALRPMFPEDYHSDTQVMISLISSDKNIMPDCLAGLAASAALAVSDIPFNGPISEVRVAKIDGKLVINPYVSDLERATMDFLVAGTEKDIVMVEGECDEISETEMVEAIEFAHKAIVIQVQAQKELAELVGKTVKRTYSHENSNPELREQVFAATYDKVYAVAKSNTSKGERGEAFANILAEFVLTLGEEVDEVTSFLAKKYFHDVQYDAIRNLVLDEGIRLDGRDVRTVRPIWSEVGYLPAAHGSAVFTRGETQSLTTVTLGSKDDEQMIDGAFINGYNKFLLHYNFPGFSTGEVRPNRGAGRREIGHGNLAMRSLKKVLPGLEENPYTIRVVSDILESNGSSSMATVCAGTLALMDAGIKIKAPVSGIAMGLITDEKSGKYAILSDILGDEDHLGDMDFKVTGTEKGIVACQMDLKINGLKWEVLTNALNQAKEARLHILNEMKKTISVPREDYKDHAPRIVSLSIDKEFIGAVIGPGGKIIQEMQRETGASISIEEVGNKGIVEIFADNKAAIDAAVGRINAIAAKPEIGATYDGKVKSIMPFGAFVEIMPGKDGLLHISEIAWERLETMDGVFKEGDKVQVKLLDIDKQGKMKLSRKALLPRPPKPEAAPAENKPA</sequence>
<keyword evidence="6 7" id="KW-0694">RNA-binding</keyword>
<dbReference type="CDD" id="cd02393">
    <property type="entry name" value="KH-I_PNPase"/>
    <property type="match status" value="1"/>
</dbReference>
<dbReference type="CDD" id="cd04472">
    <property type="entry name" value="S1_PNPase"/>
    <property type="match status" value="1"/>
</dbReference>
<evidence type="ECO:0000256" key="3">
    <source>
        <dbReference type="ARBA" id="ARBA00022679"/>
    </source>
</evidence>
<dbReference type="InterPro" id="IPR015847">
    <property type="entry name" value="ExoRNase_PH_dom2"/>
</dbReference>
<dbReference type="InterPro" id="IPR012162">
    <property type="entry name" value="PNPase"/>
</dbReference>
<dbReference type="InterPro" id="IPR001247">
    <property type="entry name" value="ExoRNase_PH_dom1"/>
</dbReference>
<dbReference type="InterPro" id="IPR036456">
    <property type="entry name" value="PNPase_PH_RNA-bd_sf"/>
</dbReference>
<dbReference type="PROSITE" id="PS50126">
    <property type="entry name" value="S1"/>
    <property type="match status" value="1"/>
</dbReference>
<dbReference type="CDD" id="cd11364">
    <property type="entry name" value="RNase_PH_PNPase_2"/>
    <property type="match status" value="1"/>
</dbReference>
<comment type="catalytic activity">
    <reaction evidence="7">
        <text>RNA(n+1) + phosphate = RNA(n) + a ribonucleoside 5'-diphosphate</text>
        <dbReference type="Rhea" id="RHEA:22096"/>
        <dbReference type="Rhea" id="RHEA-COMP:14527"/>
        <dbReference type="Rhea" id="RHEA-COMP:17342"/>
        <dbReference type="ChEBI" id="CHEBI:43474"/>
        <dbReference type="ChEBI" id="CHEBI:57930"/>
        <dbReference type="ChEBI" id="CHEBI:140395"/>
        <dbReference type="EC" id="2.7.7.8"/>
    </reaction>
</comment>
<dbReference type="InterPro" id="IPR004087">
    <property type="entry name" value="KH_dom"/>
</dbReference>
<dbReference type="InterPro" id="IPR012340">
    <property type="entry name" value="NA-bd_OB-fold"/>
</dbReference>
<feature type="domain" description="S1 motif" evidence="9">
    <location>
        <begin position="629"/>
        <end position="697"/>
    </location>
</feature>